<feature type="region of interest" description="Disordered" evidence="1">
    <location>
        <begin position="704"/>
        <end position="747"/>
    </location>
</feature>
<feature type="domain" description="BRCT" evidence="2">
    <location>
        <begin position="90"/>
        <end position="113"/>
    </location>
</feature>
<feature type="region of interest" description="Disordered" evidence="1">
    <location>
        <begin position="355"/>
        <end position="376"/>
    </location>
</feature>
<dbReference type="InterPro" id="IPR001357">
    <property type="entry name" value="BRCT_dom"/>
</dbReference>
<dbReference type="OMA" id="MTWNLKN"/>
<keyword evidence="3" id="KW-0255">Endonuclease</keyword>
<dbReference type="GO" id="GO:0004519">
    <property type="term" value="F:endonuclease activity"/>
    <property type="evidence" value="ECO:0007669"/>
    <property type="project" value="UniProtKB-KW"/>
</dbReference>
<dbReference type="SMART" id="SM00256">
    <property type="entry name" value="FBOX"/>
    <property type="match status" value="1"/>
</dbReference>
<accession>C1EH04</accession>
<feature type="region of interest" description="Disordered" evidence="1">
    <location>
        <begin position="111"/>
        <end position="165"/>
    </location>
</feature>
<organism evidence="3 4">
    <name type="scientific">Micromonas commoda (strain RCC299 / NOUM17 / CCMP2709)</name>
    <name type="common">Picoplanktonic green alga</name>
    <dbReference type="NCBI Taxonomy" id="296587"/>
    <lineage>
        <taxon>Eukaryota</taxon>
        <taxon>Viridiplantae</taxon>
        <taxon>Chlorophyta</taxon>
        <taxon>Mamiellophyceae</taxon>
        <taxon>Mamiellales</taxon>
        <taxon>Mamiellaceae</taxon>
        <taxon>Micromonas</taxon>
    </lineage>
</organism>
<dbReference type="Gene3D" id="3.60.10.10">
    <property type="entry name" value="Endonuclease/exonuclease/phosphatase"/>
    <property type="match status" value="1"/>
</dbReference>
<dbReference type="PROSITE" id="PS50172">
    <property type="entry name" value="BRCT"/>
    <property type="match status" value="1"/>
</dbReference>
<proteinExistence type="predicted"/>
<dbReference type="InterPro" id="IPR036691">
    <property type="entry name" value="Endo/exonu/phosph_ase_sf"/>
</dbReference>
<dbReference type="GeneID" id="8249092"/>
<dbReference type="SUPFAM" id="SSF56219">
    <property type="entry name" value="DNase I-like"/>
    <property type="match status" value="1"/>
</dbReference>
<evidence type="ECO:0000256" key="1">
    <source>
        <dbReference type="SAM" id="MobiDB-lite"/>
    </source>
</evidence>
<name>C1EH04_MICCC</name>
<dbReference type="KEGG" id="mis:MICPUN_64058"/>
<feature type="region of interest" description="Disordered" evidence="1">
    <location>
        <begin position="842"/>
        <end position="862"/>
    </location>
</feature>
<feature type="compositionally biased region" description="Gly residues" evidence="1">
    <location>
        <begin position="714"/>
        <end position="726"/>
    </location>
</feature>
<dbReference type="InterPro" id="IPR001810">
    <property type="entry name" value="F-box_dom"/>
</dbReference>
<gene>
    <name evidence="3" type="ORF">MICPUN_64058</name>
</gene>
<dbReference type="RefSeq" id="XP_002505955.1">
    <property type="nucleotide sequence ID" value="XM_002505909.1"/>
</dbReference>
<feature type="region of interest" description="Disordered" evidence="1">
    <location>
        <begin position="289"/>
        <end position="308"/>
    </location>
</feature>
<dbReference type="SUPFAM" id="SSF81383">
    <property type="entry name" value="F-box domain"/>
    <property type="match status" value="1"/>
</dbReference>
<dbReference type="CDD" id="cd09917">
    <property type="entry name" value="F-box_SF"/>
    <property type="match status" value="1"/>
</dbReference>
<feature type="compositionally biased region" description="Basic and acidic residues" evidence="1">
    <location>
        <begin position="738"/>
        <end position="747"/>
    </location>
</feature>
<keyword evidence="4" id="KW-1185">Reference proteome</keyword>
<feature type="compositionally biased region" description="Gly residues" evidence="1">
    <location>
        <begin position="847"/>
        <end position="862"/>
    </location>
</feature>
<dbReference type="InterPro" id="IPR036047">
    <property type="entry name" value="F-box-like_dom_sf"/>
</dbReference>
<evidence type="ECO:0000313" key="4">
    <source>
        <dbReference type="Proteomes" id="UP000002009"/>
    </source>
</evidence>
<dbReference type="OrthoDB" id="10627274at2759"/>
<dbReference type="Proteomes" id="UP000002009">
    <property type="component" value="Chromosome 14"/>
</dbReference>
<dbReference type="AlphaFoldDB" id="C1EH04"/>
<feature type="compositionally biased region" description="Low complexity" evidence="1">
    <location>
        <begin position="289"/>
        <end position="299"/>
    </location>
</feature>
<reference evidence="3 4" key="1">
    <citation type="journal article" date="2009" name="Science">
        <title>Green evolution and dynamic adaptations revealed by genomes of the marine picoeukaryotes Micromonas.</title>
        <authorList>
            <person name="Worden A.Z."/>
            <person name="Lee J.H."/>
            <person name="Mock T."/>
            <person name="Rouze P."/>
            <person name="Simmons M.P."/>
            <person name="Aerts A.L."/>
            <person name="Allen A.E."/>
            <person name="Cuvelier M.L."/>
            <person name="Derelle E."/>
            <person name="Everett M.V."/>
            <person name="Foulon E."/>
            <person name="Grimwood J."/>
            <person name="Gundlach H."/>
            <person name="Henrissat B."/>
            <person name="Napoli C."/>
            <person name="McDonald S.M."/>
            <person name="Parker M.S."/>
            <person name="Rombauts S."/>
            <person name="Salamov A."/>
            <person name="Von Dassow P."/>
            <person name="Badger J.H."/>
            <person name="Coutinho P.M."/>
            <person name="Demir E."/>
            <person name="Dubchak I."/>
            <person name="Gentemann C."/>
            <person name="Eikrem W."/>
            <person name="Gready J.E."/>
            <person name="John U."/>
            <person name="Lanier W."/>
            <person name="Lindquist E.A."/>
            <person name="Lucas S."/>
            <person name="Mayer K.F."/>
            <person name="Moreau H."/>
            <person name="Not F."/>
            <person name="Otillar R."/>
            <person name="Panaud O."/>
            <person name="Pangilinan J."/>
            <person name="Paulsen I."/>
            <person name="Piegu B."/>
            <person name="Poliakov A."/>
            <person name="Robbens S."/>
            <person name="Schmutz J."/>
            <person name="Toulza E."/>
            <person name="Wyss T."/>
            <person name="Zelensky A."/>
            <person name="Zhou K."/>
            <person name="Armbrust E.V."/>
            <person name="Bhattacharya D."/>
            <person name="Goodenough U.W."/>
            <person name="Van de Peer Y."/>
            <person name="Grigoriev I.V."/>
        </authorList>
    </citation>
    <scope>NUCLEOTIDE SEQUENCE [LARGE SCALE GENOMIC DNA]</scope>
    <source>
        <strain evidence="4">RCC299 / NOUM17</strain>
    </source>
</reference>
<sequence length="983" mass="105851">MSSDELRSWVVALHAPRAVHKFRLKAWAGFLRERGCVVVVPAKDLRRRATHVLLVDPPCAEEDDPRFAAYLASMPASCVAGAGGGTPPTILRQEWMYDSIRQKRALPTGPYALGSAATRTPLADVQPAPRASNPRTRAHPNDDDASAKPPAVPPAPTRGDDGWGGEILRAANDARDETRRLTFAAAGEPGQGVGGVEAGTLRGCLAAECDAAASSAASHAPWEGASTRGDFARFRREGYPGFVGATNVVEDEIERRLGARWDAREAERVAGEDAAWAAAAAAKAGTRARARAGVGSGPEESSRPGGFGRRTLLLDLPDGVLGEVMERLCLRDALNAGATCRRLLDVAFGRRVRRRRQRRRREGGIGHENAGDGDDDAEFVLGGSARDPPPWPDRSGGVRQHACLRVMTWNLKNNDPDPAARFANQPGANERGGGWHWHVRCPIVARSVQRDAPHVLCLQEDLGCMASELMCAREMREEGYDATEYRCYPPPVRSLRDADAAARARRVLLSPSETDPLCAGDAIDETIANALREGARWEQNSVWWRDDAFEAMDAGQFEWLDGRTRARFRGLSVLGTVPGTVPRSEHGGVPGSVVTFTWVLLRLKGDERGCGMAKGVTRSIDKRIVACSTHVEAGHDWNDDVPAKRNSAICVRACVRRIQDLHGRDVPIVVGGDFNMQKIQQHYRLLTGAGAGISRGLSNVSGNLSSGTANRATGKGGGGGGGGGGSPADAPDASPPRKQREWDLDEERADRASELVDVFDCLDADNPIARFDRKHRGVRSGGHAGTTWHGWEGPAHAEMISNTIAKHCKHNAQLGWWDPGELGDGPGDGGFHSFKRRRGWGRDDQPGVGGGHGGAVGGARGGGSTARVLGAVGHQRHIDHVFVARGDGVRDDTRADVQCRARCVRAYVRVDTNSETFRRRGESRCACGAYAVGGPMSETCACHDVDGVWASDHFPVVADLRLSWSADEGEPVRRFRSRRPHTP</sequence>
<evidence type="ECO:0000313" key="3">
    <source>
        <dbReference type="EMBL" id="ACO67213.1"/>
    </source>
</evidence>
<dbReference type="GO" id="GO:0004527">
    <property type="term" value="F:exonuclease activity"/>
    <property type="evidence" value="ECO:0007669"/>
    <property type="project" value="UniProtKB-KW"/>
</dbReference>
<dbReference type="EMBL" id="CP001332">
    <property type="protein sequence ID" value="ACO67213.1"/>
    <property type="molecule type" value="Genomic_DNA"/>
</dbReference>
<dbReference type="InParanoid" id="C1EH04"/>
<keyword evidence="3" id="KW-0540">Nuclease</keyword>
<evidence type="ECO:0000259" key="2">
    <source>
        <dbReference type="PROSITE" id="PS50172"/>
    </source>
</evidence>
<protein>
    <submittedName>
        <fullName evidence="3">Endonuclease/exonuclease/phosphatase</fullName>
    </submittedName>
</protein>
<keyword evidence="3" id="KW-0378">Hydrolase</keyword>
<keyword evidence="3" id="KW-0269">Exonuclease</keyword>